<organism evidence="2 3">
    <name type="scientific">Anncaliia algerae PRA339</name>
    <dbReference type="NCBI Taxonomy" id="1288291"/>
    <lineage>
        <taxon>Eukaryota</taxon>
        <taxon>Fungi</taxon>
        <taxon>Fungi incertae sedis</taxon>
        <taxon>Microsporidia</taxon>
        <taxon>Tubulinosematoidea</taxon>
        <taxon>Tubulinosematidae</taxon>
        <taxon>Anncaliia</taxon>
    </lineage>
</organism>
<evidence type="ECO:0000313" key="2">
    <source>
        <dbReference type="EMBL" id="KCZ80501.1"/>
    </source>
</evidence>
<dbReference type="VEuPathDB" id="MicrosporidiaDB:H312_02100"/>
<dbReference type="Proteomes" id="UP000030655">
    <property type="component" value="Unassembled WGS sequence"/>
</dbReference>
<dbReference type="InterPro" id="IPR024445">
    <property type="entry name" value="Tnp_ISXO2-like"/>
</dbReference>
<sequence length="114" mass="12749">MSKMGGHGAFVQVDETMLNHKCKLHRGLSALNKTDSFCIVEVSNSITWAYATIIPSKEASTIIPINCDKVVNGIFIYTDEHRLYASLTQKGSVHQMVCHKYNFVDKISGHIHNL</sequence>
<keyword evidence="3" id="KW-1185">Reference proteome</keyword>
<accession>A0A059F0J9</accession>
<feature type="domain" description="ISXO2-like transposase" evidence="1">
    <location>
        <begin position="10"/>
        <end position="101"/>
    </location>
</feature>
<dbReference type="HOGENOM" id="CLU_044348_7_2_1"/>
<name>A0A059F0J9_9MICR</name>
<proteinExistence type="predicted"/>
<reference evidence="3" key="1">
    <citation type="submission" date="2013-02" db="EMBL/GenBank/DDBJ databases">
        <authorList>
            <consortium name="The Broad Institute Genome Sequencing Platform"/>
            <person name="Cuomo C."/>
            <person name="Becnel J."/>
            <person name="Sanscrainte N."/>
            <person name="Walker B."/>
            <person name="Young S.K."/>
            <person name="Zeng Q."/>
            <person name="Gargeya S."/>
            <person name="Fitzgerald M."/>
            <person name="Haas B."/>
            <person name="Abouelleil A."/>
            <person name="Alvarado L."/>
            <person name="Arachchi H.M."/>
            <person name="Berlin A.M."/>
            <person name="Chapman S.B."/>
            <person name="Dewar J."/>
            <person name="Goldberg J."/>
            <person name="Griggs A."/>
            <person name="Gujja S."/>
            <person name="Hansen M."/>
            <person name="Howarth C."/>
            <person name="Imamovic A."/>
            <person name="Larimer J."/>
            <person name="McCowan C."/>
            <person name="Murphy C."/>
            <person name="Neiman D."/>
            <person name="Pearson M."/>
            <person name="Priest M."/>
            <person name="Roberts A."/>
            <person name="Saif S."/>
            <person name="Shea T."/>
            <person name="Sisk P."/>
            <person name="Sykes S."/>
            <person name="Wortman J."/>
            <person name="Nusbaum C."/>
            <person name="Birren B."/>
        </authorList>
    </citation>
    <scope>NUCLEOTIDE SEQUENCE [LARGE SCALE GENOMIC DNA]</scope>
    <source>
        <strain evidence="3">PRA339</strain>
    </source>
</reference>
<dbReference type="AlphaFoldDB" id="A0A059F0J9"/>
<protein>
    <recommendedName>
        <fullName evidence="1">ISXO2-like transposase domain-containing protein</fullName>
    </recommendedName>
</protein>
<gene>
    <name evidence="2" type="ORF">H312_02100</name>
</gene>
<reference evidence="2 3" key="2">
    <citation type="submission" date="2014-03" db="EMBL/GenBank/DDBJ databases">
        <title>The Genome Sequence of Anncaliia algerae insect isolate PRA339.</title>
        <authorList>
            <consortium name="The Broad Institute Genome Sequencing Platform"/>
            <consortium name="The Broad Institute Genome Sequencing Center for Infectious Disease"/>
            <person name="Cuomo C."/>
            <person name="Becnel J."/>
            <person name="Sanscrainte N."/>
            <person name="Walker B."/>
            <person name="Young S.K."/>
            <person name="Zeng Q."/>
            <person name="Gargeya S."/>
            <person name="Fitzgerald M."/>
            <person name="Haas B."/>
            <person name="Abouelleil A."/>
            <person name="Alvarado L."/>
            <person name="Arachchi H.M."/>
            <person name="Berlin A.M."/>
            <person name="Chapman S.B."/>
            <person name="Dewar J."/>
            <person name="Goldberg J."/>
            <person name="Griggs A."/>
            <person name="Gujja S."/>
            <person name="Hansen M."/>
            <person name="Howarth C."/>
            <person name="Imamovic A."/>
            <person name="Larimer J."/>
            <person name="McCowan C."/>
            <person name="Murphy C."/>
            <person name="Neiman D."/>
            <person name="Pearson M."/>
            <person name="Priest M."/>
            <person name="Roberts A."/>
            <person name="Saif S."/>
            <person name="Shea T."/>
            <person name="Sisk P."/>
            <person name="Sykes S."/>
            <person name="Wortman J."/>
            <person name="Nusbaum C."/>
            <person name="Birren B."/>
        </authorList>
    </citation>
    <scope>NUCLEOTIDE SEQUENCE [LARGE SCALE GENOMIC DNA]</scope>
    <source>
        <strain evidence="2 3">PRA339</strain>
    </source>
</reference>
<dbReference type="Pfam" id="PF12762">
    <property type="entry name" value="DDE_Tnp_IS1595"/>
    <property type="match status" value="1"/>
</dbReference>
<dbReference type="EMBL" id="KK365178">
    <property type="protein sequence ID" value="KCZ80501.1"/>
    <property type="molecule type" value="Genomic_DNA"/>
</dbReference>
<evidence type="ECO:0000313" key="3">
    <source>
        <dbReference type="Proteomes" id="UP000030655"/>
    </source>
</evidence>
<evidence type="ECO:0000259" key="1">
    <source>
        <dbReference type="Pfam" id="PF12762"/>
    </source>
</evidence>